<keyword evidence="3" id="KW-1185">Reference proteome</keyword>
<dbReference type="RefSeq" id="WP_039144421.1">
    <property type="nucleotide sequence ID" value="NZ_JSVC01000045.1"/>
</dbReference>
<evidence type="ECO:0000259" key="1">
    <source>
        <dbReference type="PROSITE" id="PS50903"/>
    </source>
</evidence>
<reference evidence="2 3" key="1">
    <citation type="submission" date="2014-11" db="EMBL/GenBank/DDBJ databases">
        <title>Genome sequence of Flavihumibacter solisilvae 3-3.</title>
        <authorList>
            <person name="Zhou G."/>
            <person name="Li M."/>
            <person name="Wang G."/>
        </authorList>
    </citation>
    <scope>NUCLEOTIDE SEQUENCE [LARGE SCALE GENOMIC DNA]</scope>
    <source>
        <strain evidence="2 3">3-3</strain>
    </source>
</reference>
<feature type="domain" description="Rubredoxin-like" evidence="1">
    <location>
        <begin position="432"/>
        <end position="473"/>
    </location>
</feature>
<name>A0A0C1I9N1_9BACT</name>
<evidence type="ECO:0000313" key="2">
    <source>
        <dbReference type="EMBL" id="KIC90720.1"/>
    </source>
</evidence>
<proteinExistence type="predicted"/>
<evidence type="ECO:0000313" key="3">
    <source>
        <dbReference type="Proteomes" id="UP000031408"/>
    </source>
</evidence>
<dbReference type="Gene3D" id="2.20.28.10">
    <property type="match status" value="1"/>
</dbReference>
<accession>A0A0C1I9N1</accession>
<comment type="caution">
    <text evidence="2">The sequence shown here is derived from an EMBL/GenBank/DDBJ whole genome shotgun (WGS) entry which is preliminary data.</text>
</comment>
<dbReference type="STRING" id="1349421.OI18_22750"/>
<dbReference type="SUPFAM" id="SSF57802">
    <property type="entry name" value="Rubredoxin-like"/>
    <property type="match status" value="1"/>
</dbReference>
<protein>
    <recommendedName>
        <fullName evidence="1">Rubredoxin-like domain-containing protein</fullName>
    </recommendedName>
</protein>
<dbReference type="OrthoDB" id="9758182at2"/>
<dbReference type="InterPro" id="IPR024934">
    <property type="entry name" value="Rubredoxin-like_dom"/>
</dbReference>
<dbReference type="Proteomes" id="UP000031408">
    <property type="component" value="Unassembled WGS sequence"/>
</dbReference>
<dbReference type="EMBL" id="JSVC01000045">
    <property type="protein sequence ID" value="KIC90720.1"/>
    <property type="molecule type" value="Genomic_DNA"/>
</dbReference>
<dbReference type="GO" id="GO:0005506">
    <property type="term" value="F:iron ion binding"/>
    <property type="evidence" value="ECO:0007669"/>
    <property type="project" value="InterPro"/>
</dbReference>
<organism evidence="2 3">
    <name type="scientific">Flavihumibacter solisilvae</name>
    <dbReference type="NCBI Taxonomy" id="1349421"/>
    <lineage>
        <taxon>Bacteria</taxon>
        <taxon>Pseudomonadati</taxon>
        <taxon>Bacteroidota</taxon>
        <taxon>Chitinophagia</taxon>
        <taxon>Chitinophagales</taxon>
        <taxon>Chitinophagaceae</taxon>
        <taxon>Flavihumibacter</taxon>
    </lineage>
</organism>
<gene>
    <name evidence="2" type="ORF">OI18_22750</name>
</gene>
<dbReference type="AlphaFoldDB" id="A0A0C1I9N1"/>
<sequence length="483" mass="56011">MKSTGIIAINFRGGIISPGDLYNILVACRNAGVTFVRFGLRQQLVIEVVKENYIEFCRQLSMLNVPYFRGLDSHPNIMSSYPAEEVFIHDTWLSEGVYRDILDSFDYLPELKINVSDSNQSFTPMLTGNINWVAAGDSPHYWYCFIRFPKTNIVYESNELVYTNDLARMSRHIEQLIFKHADKFIHHASPDGDLLFSYLASSAFLTRKASRAAVLPAFNLPYYEGFNRYNNKYWLGIYQRDETFPVDFLQAVCRLCLDTKTGQICSTPWKSLIIKNIDKKDREWWNDLLGRYQVNVRHAANELNFQVEDNCADGLKLKHYLVRRLNEDDIRTFGLCIGIKTRNKSEVFSSILVRRRPLLKIGRFRLFHTYDILCAQDYNPNQRTGFIYSKNNPRWLLPEQLRRAVIAYYQQKPVSVPRVKQPSKEDVSSAPVTVYQCGECLTVYCDKEVPFISLPDTYACSLCDASKSEYRQVDVRSLGYQET</sequence>
<dbReference type="PROSITE" id="PS50903">
    <property type="entry name" value="RUBREDOXIN_LIKE"/>
    <property type="match status" value="1"/>
</dbReference>